<dbReference type="InterPro" id="IPR036259">
    <property type="entry name" value="MFS_trans_sf"/>
</dbReference>
<keyword evidence="3" id="KW-1003">Cell membrane</keyword>
<feature type="transmembrane region" description="Helical" evidence="7">
    <location>
        <begin position="98"/>
        <end position="119"/>
    </location>
</feature>
<evidence type="ECO:0000313" key="10">
    <source>
        <dbReference type="Proteomes" id="UP000391919"/>
    </source>
</evidence>
<dbReference type="AlphaFoldDB" id="A0A5J4JJV7"/>
<keyword evidence="6 7" id="KW-0472">Membrane</keyword>
<dbReference type="EMBL" id="BKZQ01000032">
    <property type="protein sequence ID" value="GER70965.1"/>
    <property type="molecule type" value="Genomic_DNA"/>
</dbReference>
<dbReference type="PROSITE" id="PS00216">
    <property type="entry name" value="SUGAR_TRANSPORT_1"/>
    <property type="match status" value="1"/>
</dbReference>
<feature type="transmembrane region" description="Helical" evidence="7">
    <location>
        <begin position="219"/>
        <end position="241"/>
    </location>
</feature>
<evidence type="ECO:0000256" key="1">
    <source>
        <dbReference type="ARBA" id="ARBA00004651"/>
    </source>
</evidence>
<evidence type="ECO:0000259" key="8">
    <source>
        <dbReference type="PROSITE" id="PS50850"/>
    </source>
</evidence>
<dbReference type="Proteomes" id="UP000391919">
    <property type="component" value="Unassembled WGS sequence"/>
</dbReference>
<keyword evidence="4 7" id="KW-0812">Transmembrane</keyword>
<feature type="transmembrane region" description="Helical" evidence="7">
    <location>
        <begin position="381"/>
        <end position="400"/>
    </location>
</feature>
<dbReference type="RefSeq" id="WP_151706069.1">
    <property type="nucleotide sequence ID" value="NZ_BKZQ01000032.1"/>
</dbReference>
<feature type="transmembrane region" description="Helical" evidence="7">
    <location>
        <begin position="315"/>
        <end position="335"/>
    </location>
</feature>
<name>A0A5J4JJV7_9BACI</name>
<dbReference type="PROSITE" id="PS50850">
    <property type="entry name" value="MFS"/>
    <property type="match status" value="1"/>
</dbReference>
<feature type="transmembrane region" description="Helical" evidence="7">
    <location>
        <begin position="356"/>
        <end position="375"/>
    </location>
</feature>
<sequence>MRFKDLHKNIKVRVVESFLSSTVSSMVFPFMAIYLSSHFGAKTTGLLLLINVFIGIGMNFIGGYFSDQFGRRKMILLVAIIRFFAFFTMALYNSPWFQSAFITFLMMTVNGICWGLAGPANQAMLIDVSTPEQRKYMYSITYWGNNLSYSIGGILGAFLFKDYLFELFVALTVVAAVVVVLIACLIDESYVPQRSRVKAAQHVIQIFSNYKRVIIDRVFIMYILAGILILSMEAQLTNYIGIRLSDEMPAQQFLFWKIDGIKMLGILRSENTILVVIFALFMMKITNRFKDRSVLIASCLIYSAGYTVISYSNHIWILLIFMVIATIGEVSRVPVEQAYMAAIPPADARSSYMAFNGLKFNFSNLIISITVSLGAVLPSSAMAVFIGMIGLAGTLIFLFITPNLEARKKEGELQQAVQ</sequence>
<proteinExistence type="predicted"/>
<reference evidence="9 10" key="1">
    <citation type="submission" date="2019-09" db="EMBL/GenBank/DDBJ databases">
        <title>Draft genome sequence of Bacillus sp. JC-7.</title>
        <authorList>
            <person name="Tanaka N."/>
            <person name="Shiwa Y."/>
            <person name="Fujita N."/>
            <person name="Tanasupawat S."/>
        </authorList>
    </citation>
    <scope>NUCLEOTIDE SEQUENCE [LARGE SCALE GENOMIC DNA]</scope>
    <source>
        <strain evidence="9 10">JC-7</strain>
    </source>
</reference>
<feature type="transmembrane region" description="Helical" evidence="7">
    <location>
        <begin position="167"/>
        <end position="186"/>
    </location>
</feature>
<accession>A0A5J4JJV7</accession>
<dbReference type="Gene3D" id="1.20.1250.20">
    <property type="entry name" value="MFS general substrate transporter like domains"/>
    <property type="match status" value="2"/>
</dbReference>
<dbReference type="GO" id="GO:0022857">
    <property type="term" value="F:transmembrane transporter activity"/>
    <property type="evidence" value="ECO:0007669"/>
    <property type="project" value="InterPro"/>
</dbReference>
<feature type="transmembrane region" description="Helical" evidence="7">
    <location>
        <begin position="74"/>
        <end position="92"/>
    </location>
</feature>
<evidence type="ECO:0000256" key="7">
    <source>
        <dbReference type="SAM" id="Phobius"/>
    </source>
</evidence>
<feature type="domain" description="Major facilitator superfamily (MFS) profile" evidence="8">
    <location>
        <begin position="1"/>
        <end position="405"/>
    </location>
</feature>
<dbReference type="GO" id="GO:0005886">
    <property type="term" value="C:plasma membrane"/>
    <property type="evidence" value="ECO:0007669"/>
    <property type="project" value="UniProtKB-SubCell"/>
</dbReference>
<evidence type="ECO:0000256" key="5">
    <source>
        <dbReference type="ARBA" id="ARBA00022989"/>
    </source>
</evidence>
<feature type="transmembrane region" description="Helical" evidence="7">
    <location>
        <begin position="46"/>
        <end position="65"/>
    </location>
</feature>
<feature type="transmembrane region" description="Helical" evidence="7">
    <location>
        <begin position="12"/>
        <end position="34"/>
    </location>
</feature>
<keyword evidence="5 7" id="KW-1133">Transmembrane helix</keyword>
<evidence type="ECO:0000256" key="3">
    <source>
        <dbReference type="ARBA" id="ARBA00022475"/>
    </source>
</evidence>
<dbReference type="PANTHER" id="PTHR23517">
    <property type="entry name" value="RESISTANCE PROTEIN MDTM, PUTATIVE-RELATED-RELATED"/>
    <property type="match status" value="1"/>
</dbReference>
<organism evidence="9 10">
    <name type="scientific">Weizmannia acidilactici</name>
    <dbReference type="NCBI Taxonomy" id="2607726"/>
    <lineage>
        <taxon>Bacteria</taxon>
        <taxon>Bacillati</taxon>
        <taxon>Bacillota</taxon>
        <taxon>Bacilli</taxon>
        <taxon>Bacillales</taxon>
        <taxon>Bacillaceae</taxon>
        <taxon>Heyndrickxia</taxon>
    </lineage>
</organism>
<keyword evidence="10" id="KW-1185">Reference proteome</keyword>
<feature type="transmembrane region" description="Helical" evidence="7">
    <location>
        <begin position="140"/>
        <end position="161"/>
    </location>
</feature>
<feature type="transmembrane region" description="Helical" evidence="7">
    <location>
        <begin position="261"/>
        <end position="281"/>
    </location>
</feature>
<dbReference type="InterPro" id="IPR011701">
    <property type="entry name" value="MFS"/>
</dbReference>
<dbReference type="InterPro" id="IPR020846">
    <property type="entry name" value="MFS_dom"/>
</dbReference>
<gene>
    <name evidence="9" type="primary">emrB_2</name>
    <name evidence="9" type="ORF">BpJC7_22680</name>
</gene>
<evidence type="ECO:0000256" key="6">
    <source>
        <dbReference type="ARBA" id="ARBA00023136"/>
    </source>
</evidence>
<dbReference type="Pfam" id="PF07690">
    <property type="entry name" value="MFS_1"/>
    <property type="match status" value="2"/>
</dbReference>
<feature type="transmembrane region" description="Helical" evidence="7">
    <location>
        <begin position="293"/>
        <end position="309"/>
    </location>
</feature>
<dbReference type="CDD" id="cd17329">
    <property type="entry name" value="MFS_MdtH_MDR_like"/>
    <property type="match status" value="1"/>
</dbReference>
<dbReference type="InterPro" id="IPR005829">
    <property type="entry name" value="Sugar_transporter_CS"/>
</dbReference>
<evidence type="ECO:0000256" key="2">
    <source>
        <dbReference type="ARBA" id="ARBA00022448"/>
    </source>
</evidence>
<dbReference type="SUPFAM" id="SSF103473">
    <property type="entry name" value="MFS general substrate transporter"/>
    <property type="match status" value="1"/>
</dbReference>
<comment type="caution">
    <text evidence="9">The sequence shown here is derived from an EMBL/GenBank/DDBJ whole genome shotgun (WGS) entry which is preliminary data.</text>
</comment>
<protein>
    <submittedName>
        <fullName evidence="9">MFS transporter</fullName>
    </submittedName>
</protein>
<comment type="subcellular location">
    <subcellularLocation>
        <location evidence="1">Cell membrane</location>
        <topology evidence="1">Multi-pass membrane protein</topology>
    </subcellularLocation>
</comment>
<evidence type="ECO:0000313" key="9">
    <source>
        <dbReference type="EMBL" id="GER70965.1"/>
    </source>
</evidence>
<evidence type="ECO:0000256" key="4">
    <source>
        <dbReference type="ARBA" id="ARBA00022692"/>
    </source>
</evidence>
<dbReference type="PANTHER" id="PTHR23517:SF3">
    <property type="entry name" value="INTEGRAL MEMBRANE TRANSPORT PROTEIN"/>
    <property type="match status" value="1"/>
</dbReference>
<keyword evidence="2" id="KW-0813">Transport</keyword>
<dbReference type="InterPro" id="IPR050171">
    <property type="entry name" value="MFS_Transporters"/>
</dbReference>